<dbReference type="STRING" id="411684.HPDFL43_20397"/>
<dbReference type="EMBL" id="ABIA03000001">
    <property type="protein sequence ID" value="EDQ35592.2"/>
    <property type="molecule type" value="Genomic_DNA"/>
</dbReference>
<dbReference type="Pfam" id="PF04955">
    <property type="entry name" value="HupE_UreJ"/>
    <property type="match status" value="1"/>
</dbReference>
<comment type="caution">
    <text evidence="3">The sequence shown here is derived from an EMBL/GenBank/DDBJ whole genome shotgun (WGS) entry which is preliminary data.</text>
</comment>
<evidence type="ECO:0000313" key="3">
    <source>
        <dbReference type="EMBL" id="EDQ35592.2"/>
    </source>
</evidence>
<keyword evidence="1" id="KW-1133">Transmembrane helix</keyword>
<name>A9CWZ5_HOEPD</name>
<keyword evidence="1" id="KW-0812">Transmembrane</keyword>
<dbReference type="InterPro" id="IPR007038">
    <property type="entry name" value="HupE_UreJ"/>
</dbReference>
<dbReference type="Proteomes" id="UP000004291">
    <property type="component" value="Chromosome"/>
</dbReference>
<dbReference type="eggNOG" id="COG2370">
    <property type="taxonomic scope" value="Bacteria"/>
</dbReference>
<dbReference type="PIRSF" id="PIRSF016919">
    <property type="entry name" value="HupE_UreJ"/>
    <property type="match status" value="1"/>
</dbReference>
<feature type="chain" id="PRO_5002736969" evidence="2">
    <location>
        <begin position="41"/>
        <end position="213"/>
    </location>
</feature>
<feature type="transmembrane region" description="Helical" evidence="1">
    <location>
        <begin position="161"/>
        <end position="181"/>
    </location>
</feature>
<keyword evidence="2" id="KW-0732">Signal</keyword>
<feature type="transmembrane region" description="Helical" evidence="1">
    <location>
        <begin position="132"/>
        <end position="149"/>
    </location>
</feature>
<feature type="signal peptide" evidence="2">
    <location>
        <begin position="1"/>
        <end position="40"/>
    </location>
</feature>
<accession>A9CWZ5</accession>
<proteinExistence type="predicted"/>
<organism evidence="3 4">
    <name type="scientific">Hoeflea phototrophica (strain DSM 17068 / NCIMB 14078 / DFL-43)</name>
    <dbReference type="NCBI Taxonomy" id="411684"/>
    <lineage>
        <taxon>Bacteria</taxon>
        <taxon>Pseudomonadati</taxon>
        <taxon>Pseudomonadota</taxon>
        <taxon>Alphaproteobacteria</taxon>
        <taxon>Hyphomicrobiales</taxon>
        <taxon>Rhizobiaceae</taxon>
        <taxon>Hoeflea</taxon>
    </lineage>
</organism>
<evidence type="ECO:0000256" key="2">
    <source>
        <dbReference type="SAM" id="SignalP"/>
    </source>
</evidence>
<reference evidence="3 4" key="1">
    <citation type="submission" date="2007-10" db="EMBL/GenBank/DDBJ databases">
        <authorList>
            <person name="Wagner-Dobler I."/>
            <person name="Ferriera S."/>
            <person name="Johnson J."/>
            <person name="Kravitz S."/>
            <person name="Beeson K."/>
            <person name="Sutton G."/>
            <person name="Rogers Y.-H."/>
            <person name="Friedman R."/>
            <person name="Frazier M."/>
            <person name="Venter J.C."/>
        </authorList>
    </citation>
    <scope>NUCLEOTIDE SEQUENCE [LARGE SCALE GENOMIC DNA]</scope>
    <source>
        <strain evidence="3 4">DFL-43</strain>
    </source>
</reference>
<feature type="transmembrane region" description="Helical" evidence="1">
    <location>
        <begin position="193"/>
        <end position="212"/>
    </location>
</feature>
<dbReference type="AlphaFoldDB" id="A9CWZ5"/>
<evidence type="ECO:0000313" key="4">
    <source>
        <dbReference type="Proteomes" id="UP000004291"/>
    </source>
</evidence>
<feature type="transmembrane region" description="Helical" evidence="1">
    <location>
        <begin position="82"/>
        <end position="102"/>
    </location>
</feature>
<feature type="transmembrane region" description="Helical" evidence="1">
    <location>
        <begin position="108"/>
        <end position="127"/>
    </location>
</feature>
<reference evidence="3 4" key="2">
    <citation type="submission" date="2012-06" db="EMBL/GenBank/DDBJ databases">
        <authorList>
            <person name="Fiebig A."/>
        </authorList>
    </citation>
    <scope>NUCLEOTIDE SEQUENCE [LARGE SCALE GENOMIC DNA]</scope>
    <source>
        <strain evidence="3 4">DFL-43</strain>
    </source>
</reference>
<feature type="transmembrane region" description="Helical" evidence="1">
    <location>
        <begin position="50"/>
        <end position="75"/>
    </location>
</feature>
<dbReference type="OrthoDB" id="9808192at2"/>
<sequence length="213" mass="21441">MRIIPQTRPFSNRSNTVTPLKGLALLALTACVMAASPALAHTGEGMTGGFLSGLLHPIFGWDHVVAMVAVGLWGAVLGSPAIWILPITFPLVMALGAALGIAGIPVPFIEAGIALSGVVLGLLVLFLVRAPVVVAGVLVAFFAVFHGYAHGTELPTAANPFAYAIGFVIATGLLHGVGIGLGALNGLAWGKPAIRVGGAIIALVGTAFLTGIA</sequence>
<evidence type="ECO:0000256" key="1">
    <source>
        <dbReference type="SAM" id="Phobius"/>
    </source>
</evidence>
<dbReference type="HOGENOM" id="CLU_088877_0_1_5"/>
<keyword evidence="1" id="KW-0472">Membrane</keyword>
<gene>
    <name evidence="3" type="ORF">HPDFL43_20397</name>
</gene>
<protein>
    <submittedName>
        <fullName evidence="3">Hydrogenase/urease accessory protein</fullName>
    </submittedName>
</protein>
<keyword evidence="4" id="KW-1185">Reference proteome</keyword>